<evidence type="ECO:0000313" key="7">
    <source>
        <dbReference type="Proteomes" id="UP001334084"/>
    </source>
</evidence>
<dbReference type="AlphaFoldDB" id="A0AAX4J8M5"/>
<keyword evidence="3" id="KW-0677">Repeat</keyword>
<dbReference type="Pfam" id="PF08662">
    <property type="entry name" value="eIF2A"/>
    <property type="match status" value="1"/>
</dbReference>
<dbReference type="RefSeq" id="XP_065328403.1">
    <property type="nucleotide sequence ID" value="XM_065472331.1"/>
</dbReference>
<dbReference type="InterPro" id="IPR011387">
    <property type="entry name" value="TIF2A"/>
</dbReference>
<evidence type="ECO:0000313" key="6">
    <source>
        <dbReference type="EMBL" id="WUR02258.1"/>
    </source>
</evidence>
<reference evidence="6" key="1">
    <citation type="journal article" date="2024" name="BMC Genomics">
        <title>Functional annotation of a divergent genome using sequence and structure-based similarity.</title>
        <authorList>
            <person name="Svedberg D."/>
            <person name="Winiger R.R."/>
            <person name="Berg A."/>
            <person name="Sharma H."/>
            <person name="Tellgren-Roth C."/>
            <person name="Debrunner-Vossbrinck B.A."/>
            <person name="Vossbrinck C.R."/>
            <person name="Barandun J."/>
        </authorList>
    </citation>
    <scope>NUCLEOTIDE SEQUENCE</scope>
    <source>
        <strain evidence="6">Illinois isolate</strain>
    </source>
</reference>
<dbReference type="GO" id="GO:0003729">
    <property type="term" value="F:mRNA binding"/>
    <property type="evidence" value="ECO:0007669"/>
    <property type="project" value="TreeGrafter"/>
</dbReference>
<keyword evidence="7" id="KW-1185">Reference proteome</keyword>
<name>A0AAX4J8M5_9MICR</name>
<feature type="domain" description="Translation initiation factor beta propellor-like" evidence="5">
    <location>
        <begin position="184"/>
        <end position="366"/>
    </location>
</feature>
<evidence type="ECO:0000256" key="1">
    <source>
        <dbReference type="ARBA" id="ARBA00022540"/>
    </source>
</evidence>
<keyword evidence="1 6" id="KW-0396">Initiation factor</keyword>
<dbReference type="GO" id="GO:0000049">
    <property type="term" value="F:tRNA binding"/>
    <property type="evidence" value="ECO:0007669"/>
    <property type="project" value="TreeGrafter"/>
</dbReference>
<proteinExistence type="predicted"/>
<dbReference type="GeneID" id="90540061"/>
<accession>A0AAX4J8M5</accession>
<dbReference type="Proteomes" id="UP001334084">
    <property type="component" value="Chromosome 1"/>
</dbReference>
<keyword evidence="2" id="KW-0853">WD repeat</keyword>
<dbReference type="EMBL" id="CP142726">
    <property type="protein sequence ID" value="WUR02258.1"/>
    <property type="molecule type" value="Genomic_DNA"/>
</dbReference>
<dbReference type="GO" id="GO:0043022">
    <property type="term" value="F:ribosome binding"/>
    <property type="evidence" value="ECO:0007669"/>
    <property type="project" value="TreeGrafter"/>
</dbReference>
<dbReference type="PANTHER" id="PTHR13227">
    <property type="entry name" value="EUKARYOTIC TRANSLATION INITIATION FACTOR 2A"/>
    <property type="match status" value="1"/>
</dbReference>
<evidence type="ECO:0000259" key="5">
    <source>
        <dbReference type="Pfam" id="PF08662"/>
    </source>
</evidence>
<dbReference type="PANTHER" id="PTHR13227:SF0">
    <property type="entry name" value="EUKARYOTIC TRANSLATION INITIATION FACTOR 2A"/>
    <property type="match status" value="1"/>
</dbReference>
<evidence type="ECO:0000256" key="4">
    <source>
        <dbReference type="ARBA" id="ARBA00022917"/>
    </source>
</evidence>
<evidence type="ECO:0000256" key="2">
    <source>
        <dbReference type="ARBA" id="ARBA00022574"/>
    </source>
</evidence>
<dbReference type="GO" id="GO:0022627">
    <property type="term" value="C:cytosolic small ribosomal subunit"/>
    <property type="evidence" value="ECO:0007669"/>
    <property type="project" value="TreeGrafter"/>
</dbReference>
<dbReference type="KEGG" id="vnx:VNE69_01197"/>
<sequence>MPVLAHSSNDLILDIFDKKITIKNVDKFVINNNILVYNVNDDLYRFDLSNLKALSSILKNSSLCKLSTSIHELKLSKNGSKIGLLLRNLDLFVFSNSQLVLTKSKINSFNISDNLVGYETDNDFILQDINTKEVIHKSPYNYQSFFVFNEFAILATTKRKNNNDEDEFKLYKVDKEGINEFGSFNSLVNIQCKSNSNENFVLLNLSTSYVKNSYFASTILYLYDAIKNTFLRVNKLTNILDFTFISDGFCVVYGNQPSYVTCFDYEFNIIDKFPKGIRNRIYLNHQESYVVTAGFEQLAGNVEVFEKNSKEKFFTANELGASKIEWDTTGSYYYVSTLKYLKEDNRVSKYDYFGRLIATENFECLHDAAVFGPIEKFEILKKPEEKIVEKREEVYVPSILKGKSTFKVTAPVPKIKHKLHETEEELIQKISNIEMLKKRLENNEKLEIEELNLILNEGKIKKKLDFIQKNKK</sequence>
<dbReference type="SUPFAM" id="SSF101898">
    <property type="entry name" value="NHL repeat"/>
    <property type="match status" value="1"/>
</dbReference>
<organism evidence="6 7">
    <name type="scientific">Vairimorpha necatrix</name>
    <dbReference type="NCBI Taxonomy" id="6039"/>
    <lineage>
        <taxon>Eukaryota</taxon>
        <taxon>Fungi</taxon>
        <taxon>Fungi incertae sedis</taxon>
        <taxon>Microsporidia</taxon>
        <taxon>Nosematidae</taxon>
        <taxon>Vairimorpha</taxon>
    </lineage>
</organism>
<gene>
    <name evidence="6" type="ORF">VNE69_01197</name>
</gene>
<keyword evidence="4" id="KW-0648">Protein biosynthesis</keyword>
<protein>
    <submittedName>
        <fullName evidence="6">Eukaryotic translation initiation factor 2A (IFA2A)</fullName>
    </submittedName>
</protein>
<dbReference type="InterPro" id="IPR013979">
    <property type="entry name" value="TIF_beta_prop-like"/>
</dbReference>
<evidence type="ECO:0000256" key="3">
    <source>
        <dbReference type="ARBA" id="ARBA00022737"/>
    </source>
</evidence>
<dbReference type="GO" id="GO:0003743">
    <property type="term" value="F:translation initiation factor activity"/>
    <property type="evidence" value="ECO:0007669"/>
    <property type="project" value="UniProtKB-KW"/>
</dbReference>